<name>A0A176WHB3_MARPO</name>
<dbReference type="GO" id="GO:0016998">
    <property type="term" value="P:cell wall macromolecule catabolic process"/>
    <property type="evidence" value="ECO:0007669"/>
    <property type="project" value="InterPro"/>
</dbReference>
<dbReference type="Gene3D" id="1.10.530.10">
    <property type="match status" value="1"/>
</dbReference>
<evidence type="ECO:0000256" key="1">
    <source>
        <dbReference type="SAM" id="MobiDB-lite"/>
    </source>
</evidence>
<evidence type="ECO:0000313" key="4">
    <source>
        <dbReference type="Proteomes" id="UP000077202"/>
    </source>
</evidence>
<feature type="compositionally biased region" description="Low complexity" evidence="1">
    <location>
        <begin position="101"/>
        <end position="119"/>
    </location>
</feature>
<reference evidence="3" key="1">
    <citation type="submission" date="2016-03" db="EMBL/GenBank/DDBJ databases">
        <title>Mechanisms controlling the formation of the plant cell surface in tip-growing cells are functionally conserved among land plants.</title>
        <authorList>
            <person name="Honkanen S."/>
            <person name="Jones V.A."/>
            <person name="Morieri G."/>
            <person name="Champion C."/>
            <person name="Hetherington A.J."/>
            <person name="Kelly S."/>
            <person name="Saint-Marcoux D."/>
            <person name="Proust H."/>
            <person name="Prescott H."/>
            <person name="Dolan L."/>
        </authorList>
    </citation>
    <scope>NUCLEOTIDE SEQUENCE [LARGE SCALE GENOMIC DNA]</scope>
    <source>
        <tissue evidence="3">Whole gametophyte</tissue>
    </source>
</reference>
<dbReference type="PANTHER" id="PTHR22595:SF96">
    <property type="entry name" value="CHITINASE"/>
    <property type="match status" value="1"/>
</dbReference>
<comment type="caution">
    <text evidence="3">The sequence shown here is derived from an EMBL/GenBank/DDBJ whole genome shotgun (WGS) entry which is preliminary data.</text>
</comment>
<dbReference type="InterPro" id="IPR023346">
    <property type="entry name" value="Lysozyme-like_dom_sf"/>
</dbReference>
<gene>
    <name evidence="3" type="ORF">AXG93_3569s1050</name>
</gene>
<protein>
    <recommendedName>
        <fullName evidence="2">Glycoside hydrolase family 19 catalytic domain-containing protein</fullName>
    </recommendedName>
</protein>
<feature type="region of interest" description="Disordered" evidence="1">
    <location>
        <begin position="83"/>
        <end position="123"/>
    </location>
</feature>
<accession>A0A176WHB3</accession>
<dbReference type="Gene3D" id="3.30.20.10">
    <property type="entry name" value="Endochitinase, domain 2"/>
    <property type="match status" value="1"/>
</dbReference>
<dbReference type="Proteomes" id="UP000077202">
    <property type="component" value="Unassembled WGS sequence"/>
</dbReference>
<dbReference type="EMBL" id="LVLJ01000773">
    <property type="protein sequence ID" value="OAE32630.1"/>
    <property type="molecule type" value="Genomic_DNA"/>
</dbReference>
<dbReference type="GO" id="GO:0004568">
    <property type="term" value="F:chitinase activity"/>
    <property type="evidence" value="ECO:0007669"/>
    <property type="project" value="InterPro"/>
</dbReference>
<dbReference type="AlphaFoldDB" id="A0A176WHB3"/>
<dbReference type="SUPFAM" id="SSF53955">
    <property type="entry name" value="Lysozyme-like"/>
    <property type="match status" value="1"/>
</dbReference>
<evidence type="ECO:0000259" key="2">
    <source>
        <dbReference type="PROSITE" id="PS00774"/>
    </source>
</evidence>
<dbReference type="InterPro" id="IPR000726">
    <property type="entry name" value="Glyco_hydro_19_cat"/>
</dbReference>
<sequence length="444" mass="48430">MSTSLTTFLYLQIGTGEHKGGPGGSVGNLTRETVLESATIASSSRRFHEFMWTSLAAANLPDPGSCLSKMAEILPRELVGCRMAGEDSGDGRPRPRTNPATTTSSSSTTSNQLQLLQQQGPAPSRLWDRADHAALAGSAGEEVDQKRSRIGATMASEIAAATWLTVLMALVAFLSAEGRNLLAEDTPATKTKNKTVEEILTYETFNGIFPHRNDPLSKAQGFYTYESFIQAAGMFKDFATVGGEQMQRRELAAFLAHVARGTTCGFSKATDGPYAWGLCYYQELSPSSLYCKDDFNYPCVAGVSYHGRGAFPIYWNYNYGPVGKALDIDLLNRPDMISSNSTLAFASAMWYWMTPQKPNPSPHSVMVGEWEPTDDDKLGYILPGFGATTNILNGQIECGHGEDWRGQERISFYQTFAAYLGVEDVGENLDCGLQKMMPSGYTVM</sequence>
<feature type="domain" description="Glycoside hydrolase family 19 catalytic" evidence="2">
    <location>
        <begin position="343"/>
        <end position="353"/>
    </location>
</feature>
<proteinExistence type="predicted"/>
<keyword evidence="4" id="KW-1185">Reference proteome</keyword>
<evidence type="ECO:0000313" key="3">
    <source>
        <dbReference type="EMBL" id="OAE32630.1"/>
    </source>
</evidence>
<dbReference type="PROSITE" id="PS00774">
    <property type="entry name" value="CHITINASE_19_2"/>
    <property type="match status" value="1"/>
</dbReference>
<dbReference type="CDD" id="cd00325">
    <property type="entry name" value="chitinase_GH19"/>
    <property type="match status" value="1"/>
</dbReference>
<dbReference type="PANTHER" id="PTHR22595">
    <property type="entry name" value="CHITINASE-RELATED"/>
    <property type="match status" value="1"/>
</dbReference>
<dbReference type="GO" id="GO:0006032">
    <property type="term" value="P:chitin catabolic process"/>
    <property type="evidence" value="ECO:0007669"/>
    <property type="project" value="InterPro"/>
</dbReference>
<organism evidence="3 4">
    <name type="scientific">Marchantia polymorpha subsp. ruderalis</name>
    <dbReference type="NCBI Taxonomy" id="1480154"/>
    <lineage>
        <taxon>Eukaryota</taxon>
        <taxon>Viridiplantae</taxon>
        <taxon>Streptophyta</taxon>
        <taxon>Embryophyta</taxon>
        <taxon>Marchantiophyta</taxon>
        <taxon>Marchantiopsida</taxon>
        <taxon>Marchantiidae</taxon>
        <taxon>Marchantiales</taxon>
        <taxon>Marchantiaceae</taxon>
        <taxon>Marchantia</taxon>
    </lineage>
</organism>
<dbReference type="Pfam" id="PF00182">
    <property type="entry name" value="Glyco_hydro_19"/>
    <property type="match status" value="1"/>
</dbReference>